<evidence type="ECO:0000313" key="2">
    <source>
        <dbReference type="Proteomes" id="UP001147760"/>
    </source>
</evidence>
<reference evidence="1" key="2">
    <citation type="journal article" date="2023" name="IMA Fungus">
        <title>Comparative genomic study of the Penicillium genus elucidates a diverse pangenome and 15 lateral gene transfer events.</title>
        <authorList>
            <person name="Petersen C."/>
            <person name="Sorensen T."/>
            <person name="Nielsen M.R."/>
            <person name="Sondergaard T.E."/>
            <person name="Sorensen J.L."/>
            <person name="Fitzpatrick D.A."/>
            <person name="Frisvad J.C."/>
            <person name="Nielsen K.L."/>
        </authorList>
    </citation>
    <scope>NUCLEOTIDE SEQUENCE</scope>
    <source>
        <strain evidence="1">IBT 17660</strain>
    </source>
</reference>
<sequence length="276" mass="32074">MLIDQPISQFTPSTKAAKRSFEEMFDPNPCGIDFAENLPDTTTFLSTPEPTDKLVQAYRKLAKLADLVKEGKSLAIHTNYAKALHKQRNPTTEAKDKMLHTELKQYKAWVGGAIMPTIDWKNSRKTVDLPQHEESHFKKQVRAIREIYDNPHITRTSTYWFMSNFGYMLPLVEAVVIVRSAQRKYVRDREGLTEMELAELETARNIVQVTTDILEKRERRLELEDTLREKHMRLNWVMDLTYATCEVIQNRLNVIEEKVARLKEATKGMGFSRAKE</sequence>
<organism evidence="1 2">
    <name type="scientific">Penicillium desertorum</name>
    <dbReference type="NCBI Taxonomy" id="1303715"/>
    <lineage>
        <taxon>Eukaryota</taxon>
        <taxon>Fungi</taxon>
        <taxon>Dikarya</taxon>
        <taxon>Ascomycota</taxon>
        <taxon>Pezizomycotina</taxon>
        <taxon>Eurotiomycetes</taxon>
        <taxon>Eurotiomycetidae</taxon>
        <taxon>Eurotiales</taxon>
        <taxon>Aspergillaceae</taxon>
        <taxon>Penicillium</taxon>
    </lineage>
</organism>
<comment type="caution">
    <text evidence="1">The sequence shown here is derived from an EMBL/GenBank/DDBJ whole genome shotgun (WGS) entry which is preliminary data.</text>
</comment>
<name>A0A9W9WI25_9EURO</name>
<reference evidence="1" key="1">
    <citation type="submission" date="2022-12" db="EMBL/GenBank/DDBJ databases">
        <authorList>
            <person name="Petersen C."/>
        </authorList>
    </citation>
    <scope>NUCLEOTIDE SEQUENCE</scope>
    <source>
        <strain evidence="1">IBT 17660</strain>
    </source>
</reference>
<accession>A0A9W9WI25</accession>
<dbReference type="AlphaFoldDB" id="A0A9W9WI25"/>
<keyword evidence="2" id="KW-1185">Reference proteome</keyword>
<dbReference type="Proteomes" id="UP001147760">
    <property type="component" value="Unassembled WGS sequence"/>
</dbReference>
<evidence type="ECO:0000313" key="1">
    <source>
        <dbReference type="EMBL" id="KAJ5462302.1"/>
    </source>
</evidence>
<dbReference type="OrthoDB" id="4812032at2759"/>
<proteinExistence type="predicted"/>
<gene>
    <name evidence="1" type="ORF">N7530_010507</name>
</gene>
<dbReference type="EMBL" id="JAPWDO010000007">
    <property type="protein sequence ID" value="KAJ5462302.1"/>
    <property type="molecule type" value="Genomic_DNA"/>
</dbReference>
<protein>
    <submittedName>
        <fullName evidence="1">Uncharacterized protein</fullName>
    </submittedName>
</protein>